<dbReference type="SUPFAM" id="SSF48726">
    <property type="entry name" value="Immunoglobulin"/>
    <property type="match status" value="1"/>
</dbReference>
<keyword evidence="7" id="KW-0325">Glycoprotein</keyword>
<feature type="domain" description="Fibronectin type-III" evidence="11">
    <location>
        <begin position="566"/>
        <end position="659"/>
    </location>
</feature>
<feature type="domain" description="Fibronectin type-III" evidence="11">
    <location>
        <begin position="372"/>
        <end position="467"/>
    </location>
</feature>
<dbReference type="Gene3D" id="2.60.40.10">
    <property type="entry name" value="Immunoglobulins"/>
    <property type="match status" value="5"/>
</dbReference>
<dbReference type="InterPro" id="IPR036116">
    <property type="entry name" value="FN3_sf"/>
</dbReference>
<dbReference type="Proteomes" id="UP000694397">
    <property type="component" value="Chromosome 3"/>
</dbReference>
<proteinExistence type="predicted"/>
<dbReference type="InterPro" id="IPR003961">
    <property type="entry name" value="FN3_dom"/>
</dbReference>
<gene>
    <name evidence="12" type="primary">LEPR</name>
</gene>
<dbReference type="Ensembl" id="ENSSFOT00015073622.1">
    <property type="protein sequence ID" value="ENSSFOP00015048861.1"/>
    <property type="gene ID" value="ENSSFOG00015012782.2"/>
</dbReference>
<reference evidence="12" key="2">
    <citation type="submission" date="2025-08" db="UniProtKB">
        <authorList>
            <consortium name="Ensembl"/>
        </authorList>
    </citation>
    <scope>IDENTIFICATION</scope>
</reference>
<evidence type="ECO:0000313" key="13">
    <source>
        <dbReference type="Proteomes" id="UP000694397"/>
    </source>
</evidence>
<dbReference type="OrthoDB" id="8964127at2759"/>
<keyword evidence="4 10" id="KW-1133">Transmembrane helix</keyword>
<dbReference type="SMART" id="SM00060">
    <property type="entry name" value="FN3"/>
    <property type="match status" value="3"/>
</dbReference>
<keyword evidence="8" id="KW-0393">Immunoglobulin domain</keyword>
<evidence type="ECO:0000313" key="12">
    <source>
        <dbReference type="Ensembl" id="ENSSFOP00015048861.1"/>
    </source>
</evidence>
<dbReference type="SUPFAM" id="SSF49265">
    <property type="entry name" value="Fibronectin type III"/>
    <property type="match status" value="3"/>
</dbReference>
<feature type="region of interest" description="Disordered" evidence="9">
    <location>
        <begin position="750"/>
        <end position="772"/>
    </location>
</feature>
<dbReference type="InterPro" id="IPR036179">
    <property type="entry name" value="Ig-like_dom_sf"/>
</dbReference>
<keyword evidence="13" id="KW-1185">Reference proteome</keyword>
<keyword evidence="6" id="KW-0675">Receptor</keyword>
<dbReference type="Pfam" id="PF18589">
    <property type="entry name" value="ObR_Ig"/>
    <property type="match status" value="1"/>
</dbReference>
<evidence type="ECO:0000256" key="6">
    <source>
        <dbReference type="ARBA" id="ARBA00023170"/>
    </source>
</evidence>
<evidence type="ECO:0000256" key="4">
    <source>
        <dbReference type="ARBA" id="ARBA00022989"/>
    </source>
</evidence>
<evidence type="ECO:0000256" key="5">
    <source>
        <dbReference type="ARBA" id="ARBA00023136"/>
    </source>
</evidence>
<dbReference type="AlphaFoldDB" id="A0A8C9TLR3"/>
<dbReference type="InterPro" id="IPR010457">
    <property type="entry name" value="IgC2-like_lig-bd"/>
</dbReference>
<reference evidence="12" key="3">
    <citation type="submission" date="2025-09" db="UniProtKB">
        <authorList>
            <consortium name="Ensembl"/>
        </authorList>
    </citation>
    <scope>IDENTIFICATION</scope>
</reference>
<sequence length="950" mass="107151">MFECPCPVCFWSDSSNMTGDEDDRTVEETCQGDEAIKCSMPLYTDNQMILVTLAVSSGRRSAVSPVIVFIPQHLVELDPPVNLQYNMTTEGELLLSWTDPHPTTYPLTYDLRYSFNSTLSSWMQHLDGVTAQPVSMRSLAVGTHYLVQVRRKIRDRPSPWSDWSQALPIYLHEVTYLPETMLTSAGSNVTVYCVINNRSLSARNVVWWLDAQERVPESQYSVISEHVSSVTLLNVRPVKEHRFRLLQCCQWKGNTSVCSYSYAALYIKEINVAVSCETNGDLTAMTCRWNTTKWVKFLYRIRDLPCDVEGVEVGLSPAKECPTAGQGFMRCTLQPVLPVACYRIWLEFGKEGSPVKSLSIWITPMEWVKPYPPYDLLAITVPEGFLIMQWKRHELPVYELQFEVRYTVDRPDARWKVGLLLNQSVVTPVLEPCSVYVVRVRCMRYGGPGIWSDWSDPYRSLFSAPEIGPDFWRFFQKDPSKNETNVTLLFAHLKEDNLSCCVEGFTIQHHASKGLVWFEKLSLVSSHTFLWTGEVHTITATAWNSQGSSTKNHNMTLIWPTRRAKLVSFFNAVRINGSCFSLTWTLIHNRSDLLSFVVEWRDQSTGDGIKWARIPAHSHTFYLHDSFFSSEEYSFTMYPIFADGEGEPAYTKENRGHPRGQHTAYVLLLIVAFLSVTLFLILVVSQQQMMKLVWRDVPDPNNCSWAQGVDFNKAESLENLFRHREKLTSCPLLLELDTISEAVIVERTKSPASGGERDRALGWAGKSEKTPPSAICASMESLNQSRVAYGSVLSPQEPSCRCGQDSGLSGSLDEGNFSVNSDMSSSSLGVPWGLDSIPSHQCSCSFDSTEEFSESSDQEDESLEGSAFGVELALEDHQGGTCQRQAVMVRCKERCERSPLESVPLLSCEGSRSSARGASANTISVYMPQFQTLSSKKHQTKGSPMRDWKC</sequence>
<feature type="transmembrane region" description="Helical" evidence="10">
    <location>
        <begin position="664"/>
        <end position="685"/>
    </location>
</feature>
<protein>
    <submittedName>
        <fullName evidence="12">Leptin receptor</fullName>
    </submittedName>
</protein>
<dbReference type="GeneTree" id="ENSGT00730000111209"/>
<dbReference type="Pfam" id="PF06328">
    <property type="entry name" value="Lep_receptor_Ig"/>
    <property type="match status" value="1"/>
</dbReference>
<dbReference type="InterPro" id="IPR041182">
    <property type="entry name" value="LEP-R_IGD"/>
</dbReference>
<name>A0A8C9TLR3_SCLFO</name>
<evidence type="ECO:0000256" key="2">
    <source>
        <dbReference type="ARBA" id="ARBA00022692"/>
    </source>
</evidence>
<evidence type="ECO:0000256" key="10">
    <source>
        <dbReference type="SAM" id="Phobius"/>
    </source>
</evidence>
<dbReference type="CDD" id="cd00063">
    <property type="entry name" value="FN3"/>
    <property type="match status" value="2"/>
</dbReference>
<feature type="domain" description="Fibronectin type-III" evidence="11">
    <location>
        <begin position="79"/>
        <end position="174"/>
    </location>
</feature>
<dbReference type="GO" id="GO:0009897">
    <property type="term" value="C:external side of plasma membrane"/>
    <property type="evidence" value="ECO:0007669"/>
    <property type="project" value="TreeGrafter"/>
</dbReference>
<evidence type="ECO:0000256" key="1">
    <source>
        <dbReference type="ARBA" id="ARBA00004479"/>
    </source>
</evidence>
<dbReference type="PROSITE" id="PS50853">
    <property type="entry name" value="FN3"/>
    <property type="match status" value="3"/>
</dbReference>
<reference evidence="12 13" key="1">
    <citation type="submission" date="2019-04" db="EMBL/GenBank/DDBJ databases">
        <authorList>
            <consortium name="Wellcome Sanger Institute Data Sharing"/>
        </authorList>
    </citation>
    <scope>NUCLEOTIDE SEQUENCE [LARGE SCALE GENOMIC DNA]</scope>
</reference>
<evidence type="ECO:0000256" key="9">
    <source>
        <dbReference type="SAM" id="MobiDB-lite"/>
    </source>
</evidence>
<accession>A0A8C9TLR3</accession>
<keyword evidence="2 10" id="KW-0812">Transmembrane</keyword>
<feature type="compositionally biased region" description="Basic and acidic residues" evidence="9">
    <location>
        <begin position="750"/>
        <end position="760"/>
    </location>
</feature>
<dbReference type="InterPro" id="IPR013783">
    <property type="entry name" value="Ig-like_fold"/>
</dbReference>
<dbReference type="PANTHER" id="PTHR23037:SF44">
    <property type="entry name" value="LEPTIN RECEPTOR"/>
    <property type="match status" value="1"/>
</dbReference>
<organism evidence="12 13">
    <name type="scientific">Scleropages formosus</name>
    <name type="common">Asian bonytongue</name>
    <name type="synonym">Osteoglossum formosum</name>
    <dbReference type="NCBI Taxonomy" id="113540"/>
    <lineage>
        <taxon>Eukaryota</taxon>
        <taxon>Metazoa</taxon>
        <taxon>Chordata</taxon>
        <taxon>Craniata</taxon>
        <taxon>Vertebrata</taxon>
        <taxon>Euteleostomi</taxon>
        <taxon>Actinopterygii</taxon>
        <taxon>Neopterygii</taxon>
        <taxon>Teleostei</taxon>
        <taxon>Osteoglossocephala</taxon>
        <taxon>Osteoglossomorpha</taxon>
        <taxon>Osteoglossiformes</taxon>
        <taxon>Osteoglossidae</taxon>
        <taxon>Scleropages</taxon>
    </lineage>
</organism>
<comment type="subcellular location">
    <subcellularLocation>
        <location evidence="1">Membrane</location>
        <topology evidence="1">Single-pass type I membrane protein</topology>
    </subcellularLocation>
</comment>
<evidence type="ECO:0000256" key="3">
    <source>
        <dbReference type="ARBA" id="ARBA00022729"/>
    </source>
</evidence>
<dbReference type="GO" id="GO:0004896">
    <property type="term" value="F:cytokine receptor activity"/>
    <property type="evidence" value="ECO:0007669"/>
    <property type="project" value="TreeGrafter"/>
</dbReference>
<keyword evidence="3" id="KW-0732">Signal</keyword>
<dbReference type="PANTHER" id="PTHR23037">
    <property type="entry name" value="CYTOKINE RECEPTOR"/>
    <property type="match status" value="1"/>
</dbReference>
<evidence type="ECO:0000256" key="7">
    <source>
        <dbReference type="ARBA" id="ARBA00023180"/>
    </source>
</evidence>
<evidence type="ECO:0000259" key="11">
    <source>
        <dbReference type="PROSITE" id="PS50853"/>
    </source>
</evidence>
<evidence type="ECO:0000256" key="8">
    <source>
        <dbReference type="ARBA" id="ARBA00023319"/>
    </source>
</evidence>
<keyword evidence="5 10" id="KW-0472">Membrane</keyword>